<proteinExistence type="predicted"/>
<keyword evidence="2" id="KW-0732">Signal</keyword>
<dbReference type="AlphaFoldDB" id="A0A1V6NZX3"/>
<dbReference type="OrthoDB" id="118256at2759"/>
<evidence type="ECO:0000256" key="1">
    <source>
        <dbReference type="SAM" id="MobiDB-lite"/>
    </source>
</evidence>
<name>A0A1V6NZX3_PENDC</name>
<dbReference type="InterPro" id="IPR038903">
    <property type="entry name" value="Allergen_Asp_f_4"/>
</dbReference>
<dbReference type="OMA" id="CEHTGEN"/>
<reference evidence="4" key="1">
    <citation type="journal article" date="2017" name="Nat. Microbiol.">
        <title>Global analysis of biosynthetic gene clusters reveals vast potential of secondary metabolite production in Penicillium species.</title>
        <authorList>
            <person name="Nielsen J.C."/>
            <person name="Grijseels S."/>
            <person name="Prigent S."/>
            <person name="Ji B."/>
            <person name="Dainat J."/>
            <person name="Nielsen K.F."/>
            <person name="Frisvad J.C."/>
            <person name="Workman M."/>
            <person name="Nielsen J."/>
        </authorList>
    </citation>
    <scope>NUCLEOTIDE SEQUENCE [LARGE SCALE GENOMIC DNA]</scope>
    <source>
        <strain evidence="4">IBT 11843</strain>
    </source>
</reference>
<keyword evidence="4" id="KW-1185">Reference proteome</keyword>
<feature type="signal peptide" evidence="2">
    <location>
        <begin position="1"/>
        <end position="19"/>
    </location>
</feature>
<dbReference type="PANTHER" id="PTHR42039">
    <property type="entry name" value="PUTATIVE (AFU_ORTHOLOGUE AFUA_3G02940)-RELATED"/>
    <property type="match status" value="1"/>
</dbReference>
<dbReference type="STRING" id="69771.A0A1V6NZX3"/>
<evidence type="ECO:0000256" key="2">
    <source>
        <dbReference type="SAM" id="SignalP"/>
    </source>
</evidence>
<accession>A0A1V6NZX3</accession>
<feature type="region of interest" description="Disordered" evidence="1">
    <location>
        <begin position="65"/>
        <end position="95"/>
    </location>
</feature>
<evidence type="ECO:0008006" key="5">
    <source>
        <dbReference type="Google" id="ProtNLM"/>
    </source>
</evidence>
<protein>
    <recommendedName>
        <fullName evidence="5">Allergen Asp f 4</fullName>
    </recommendedName>
</protein>
<gene>
    <name evidence="3" type="ORF">PENDEC_c025G05389</name>
</gene>
<dbReference type="GO" id="GO:0019863">
    <property type="term" value="F:IgE binding"/>
    <property type="evidence" value="ECO:0007669"/>
    <property type="project" value="InterPro"/>
</dbReference>
<feature type="chain" id="PRO_5013342766" description="Allergen Asp f 4" evidence="2">
    <location>
        <begin position="20"/>
        <end position="347"/>
    </location>
</feature>
<organism evidence="3 4">
    <name type="scientific">Penicillium decumbens</name>
    <dbReference type="NCBI Taxonomy" id="69771"/>
    <lineage>
        <taxon>Eukaryota</taxon>
        <taxon>Fungi</taxon>
        <taxon>Dikarya</taxon>
        <taxon>Ascomycota</taxon>
        <taxon>Pezizomycotina</taxon>
        <taxon>Eurotiomycetes</taxon>
        <taxon>Eurotiomycetidae</taxon>
        <taxon>Eurotiales</taxon>
        <taxon>Aspergillaceae</taxon>
        <taxon>Penicillium</taxon>
    </lineage>
</organism>
<evidence type="ECO:0000313" key="4">
    <source>
        <dbReference type="Proteomes" id="UP000191522"/>
    </source>
</evidence>
<sequence>MRFTGSLLLLAALTVGSLAGPHGHYHGRHGGHARRQAEAGDNTITVTTISTLTYCPCEASSSSVLTNPYPMPSSSEALTTSTSSWSSSWSSSLESTSTSTIDWTSTIEPMTSTITLTPATSTSASSVANADWIATPSSGEYCTTGFGGTTNSSGSGDTYIGNIGSPYGSNIIRIESSLASEYKYVVEFTGSSTEDWLIVIWNKIGPDGAMDGWFGKACHNFTIAARETVYYAFDADSQGGWTAAKDSIPTNDYGSYASTWGEFDFGSTINSGWSGFDVSAIQAQNAGMPVQGMKICSALYEDICSSITSGASIVNNAYTSVRTALGGIGGNLVAGPVRLAVTLDYSG</sequence>
<dbReference type="Pfam" id="PF25312">
    <property type="entry name" value="Allergen_Asp_f_4"/>
    <property type="match status" value="1"/>
</dbReference>
<feature type="compositionally biased region" description="Low complexity" evidence="1">
    <location>
        <begin position="73"/>
        <end position="95"/>
    </location>
</feature>
<dbReference type="Proteomes" id="UP000191522">
    <property type="component" value="Unassembled WGS sequence"/>
</dbReference>
<dbReference type="PANTHER" id="PTHR42039:SF1">
    <property type="entry name" value="PUTATIVE (AFU_ORTHOLOGUE AFUA_3G02940)-RELATED"/>
    <property type="match status" value="1"/>
</dbReference>
<comment type="caution">
    <text evidence="3">The sequence shown here is derived from an EMBL/GenBank/DDBJ whole genome shotgun (WGS) entry which is preliminary data.</text>
</comment>
<dbReference type="GO" id="GO:0005576">
    <property type="term" value="C:extracellular region"/>
    <property type="evidence" value="ECO:0007669"/>
    <property type="project" value="InterPro"/>
</dbReference>
<dbReference type="EMBL" id="MDYL01000025">
    <property type="protein sequence ID" value="OQD70219.1"/>
    <property type="molecule type" value="Genomic_DNA"/>
</dbReference>
<evidence type="ECO:0000313" key="3">
    <source>
        <dbReference type="EMBL" id="OQD70219.1"/>
    </source>
</evidence>